<organism evidence="1 2">
    <name type="scientific">Haloarcula vallismortis ATCC 29715</name>
    <dbReference type="NCBI Taxonomy" id="662477"/>
    <lineage>
        <taxon>Archaea</taxon>
        <taxon>Methanobacteriati</taxon>
        <taxon>Methanobacteriota</taxon>
        <taxon>Stenosarchaea group</taxon>
        <taxon>Halobacteria</taxon>
        <taxon>Halobacteriales</taxon>
        <taxon>Haloarculaceae</taxon>
        <taxon>Haloarcula</taxon>
    </lineage>
</organism>
<evidence type="ECO:0000313" key="1">
    <source>
        <dbReference type="EMBL" id="EMA08841.1"/>
    </source>
</evidence>
<dbReference type="Proteomes" id="UP000011534">
    <property type="component" value="Unassembled WGS sequence"/>
</dbReference>
<gene>
    <name evidence="1" type="ORF">C437_07787</name>
</gene>
<reference evidence="1 2" key="1">
    <citation type="journal article" date="2014" name="PLoS Genet.">
        <title>Phylogenetically driven sequencing of extremely halophilic archaea reveals strategies for static and dynamic osmo-response.</title>
        <authorList>
            <person name="Becker E.A."/>
            <person name="Seitzer P.M."/>
            <person name="Tritt A."/>
            <person name="Larsen D."/>
            <person name="Krusor M."/>
            <person name="Yao A.I."/>
            <person name="Wu D."/>
            <person name="Madern D."/>
            <person name="Eisen J.A."/>
            <person name="Darling A.E."/>
            <person name="Facciotti M.T."/>
        </authorList>
    </citation>
    <scope>NUCLEOTIDE SEQUENCE [LARGE SCALE GENOMIC DNA]</scope>
    <source>
        <strain evidence="1 2">ATCC 29715</strain>
    </source>
</reference>
<dbReference type="EMBL" id="AOLQ01000027">
    <property type="protein sequence ID" value="EMA08841.1"/>
    <property type="molecule type" value="Genomic_DNA"/>
</dbReference>
<dbReference type="AlphaFoldDB" id="M0JIK8"/>
<keyword evidence="2" id="KW-1185">Reference proteome</keyword>
<evidence type="ECO:0000313" key="2">
    <source>
        <dbReference type="Proteomes" id="UP000011534"/>
    </source>
</evidence>
<protein>
    <submittedName>
        <fullName evidence="1">Uncharacterized protein</fullName>
    </submittedName>
</protein>
<comment type="caution">
    <text evidence="1">The sequence shown here is derived from an EMBL/GenBank/DDBJ whole genome shotgun (WGS) entry which is preliminary data.</text>
</comment>
<accession>M0JIK8</accession>
<sequence length="68" mass="7951">MIPSEFLILYYPIILELLELDYNSVVHLLPFIIPDAYMYCGTSDLIRPVLPRHQLTVLIFTKNIQLCI</sequence>
<proteinExistence type="predicted"/>
<name>M0JIK8_HALVA</name>